<evidence type="ECO:0000256" key="2">
    <source>
        <dbReference type="ARBA" id="ARBA00006727"/>
    </source>
</evidence>
<feature type="transmembrane region" description="Helical" evidence="4">
    <location>
        <begin position="333"/>
        <end position="350"/>
    </location>
</feature>
<keyword evidence="4" id="KW-0812">Transmembrane</keyword>
<feature type="transmembrane region" description="Helical" evidence="4">
    <location>
        <begin position="37"/>
        <end position="57"/>
    </location>
</feature>
<dbReference type="GO" id="GO:0016020">
    <property type="term" value="C:membrane"/>
    <property type="evidence" value="ECO:0007669"/>
    <property type="project" value="UniProtKB-SubCell"/>
</dbReference>
<dbReference type="InterPro" id="IPR050327">
    <property type="entry name" value="Proton-linked_MCT"/>
</dbReference>
<organism evidence="5 6">
    <name type="scientific">Fusarium austroafricanum</name>
    <dbReference type="NCBI Taxonomy" id="2364996"/>
    <lineage>
        <taxon>Eukaryota</taxon>
        <taxon>Fungi</taxon>
        <taxon>Dikarya</taxon>
        <taxon>Ascomycota</taxon>
        <taxon>Pezizomycotina</taxon>
        <taxon>Sordariomycetes</taxon>
        <taxon>Hypocreomycetidae</taxon>
        <taxon>Hypocreales</taxon>
        <taxon>Nectriaceae</taxon>
        <taxon>Fusarium</taxon>
        <taxon>Fusarium concolor species complex</taxon>
    </lineage>
</organism>
<dbReference type="Gene3D" id="1.20.1250.20">
    <property type="entry name" value="MFS general substrate transporter like domains"/>
    <property type="match status" value="1"/>
</dbReference>
<dbReference type="OrthoDB" id="6509908at2759"/>
<dbReference type="PANTHER" id="PTHR11360:SF234">
    <property type="entry name" value="MFS-TYPE TRANSPORTER DBAD-RELATED"/>
    <property type="match status" value="1"/>
</dbReference>
<sequence length="377" mass="40933">MPLTRHLPGDSTDQLPILDHHLEIENKSPKPIPNGGLTAWLQVAVSFCLTFCTWGLITTFGTFQTIYERDRLKHSSPFQISLIGSLQTFCMIFSGFPVGPIYDSGYVRQLLGVGSGLIVVGTTLQSFCTQYWHFVLAQGLMVGIGAVCLSILSVAITSSWFTTKLPLVNGLALSGSGLGGVVLPIMIQKLTNQVGLPWAVRGIALLMFVLLAFSNLVYRPGLNVGGATRRPLVDRTAFKDKPYLLFVGGSFCVFLGMYTPFVYVQSYALDDKIVPTDLALSLLAIINCSAIFGRIILSLLAQMVGPMNTIIGSTTLLGVTTFCLIATFTSPRLLATIIFLGFFSGAYFALQPTIFVKLTSDPRVIGTRNTSQWCFGE</sequence>
<evidence type="ECO:0000256" key="3">
    <source>
        <dbReference type="ARBA" id="ARBA00023180"/>
    </source>
</evidence>
<dbReference type="EMBL" id="JAADJG010000661">
    <property type="protein sequence ID" value="KAF4440335.1"/>
    <property type="molecule type" value="Genomic_DNA"/>
</dbReference>
<dbReference type="InterPro" id="IPR036259">
    <property type="entry name" value="MFS_trans_sf"/>
</dbReference>
<gene>
    <name evidence="5" type="ORF">F53441_12283</name>
</gene>
<comment type="subcellular location">
    <subcellularLocation>
        <location evidence="1">Membrane</location>
        <topology evidence="1">Multi-pass membrane protein</topology>
    </subcellularLocation>
</comment>
<dbReference type="Proteomes" id="UP000605986">
    <property type="component" value="Unassembled WGS sequence"/>
</dbReference>
<reference evidence="5" key="1">
    <citation type="submission" date="2020-01" db="EMBL/GenBank/DDBJ databases">
        <title>Identification and distribution of gene clusters putatively required for synthesis of sphingolipid metabolism inhibitors in phylogenetically diverse species of the filamentous fungus Fusarium.</title>
        <authorList>
            <person name="Kim H.-S."/>
            <person name="Busman M."/>
            <person name="Brown D.W."/>
            <person name="Divon H."/>
            <person name="Uhlig S."/>
            <person name="Proctor R.H."/>
        </authorList>
    </citation>
    <scope>NUCLEOTIDE SEQUENCE</scope>
    <source>
        <strain evidence="5">NRRL 53441</strain>
    </source>
</reference>
<feature type="transmembrane region" description="Helical" evidence="4">
    <location>
        <begin position="140"/>
        <end position="161"/>
    </location>
</feature>
<dbReference type="Pfam" id="PF07690">
    <property type="entry name" value="MFS_1"/>
    <property type="match status" value="1"/>
</dbReference>
<dbReference type="SUPFAM" id="SSF103473">
    <property type="entry name" value="MFS general substrate transporter"/>
    <property type="match status" value="1"/>
</dbReference>
<feature type="transmembrane region" description="Helical" evidence="4">
    <location>
        <begin position="78"/>
        <end position="98"/>
    </location>
</feature>
<keyword evidence="6" id="KW-1185">Reference proteome</keyword>
<feature type="transmembrane region" description="Helical" evidence="4">
    <location>
        <begin position="198"/>
        <end position="218"/>
    </location>
</feature>
<feature type="transmembrane region" description="Helical" evidence="4">
    <location>
        <begin position="307"/>
        <end position="326"/>
    </location>
</feature>
<evidence type="ECO:0000313" key="5">
    <source>
        <dbReference type="EMBL" id="KAF4440335.1"/>
    </source>
</evidence>
<feature type="transmembrane region" description="Helical" evidence="4">
    <location>
        <begin position="278"/>
        <end position="301"/>
    </location>
</feature>
<feature type="transmembrane region" description="Helical" evidence="4">
    <location>
        <begin position="243"/>
        <end position="266"/>
    </location>
</feature>
<dbReference type="PANTHER" id="PTHR11360">
    <property type="entry name" value="MONOCARBOXYLATE TRANSPORTER"/>
    <property type="match status" value="1"/>
</dbReference>
<name>A0A8H4JWI8_9HYPO</name>
<evidence type="ECO:0000256" key="4">
    <source>
        <dbReference type="SAM" id="Phobius"/>
    </source>
</evidence>
<proteinExistence type="inferred from homology"/>
<comment type="caution">
    <text evidence="5">The sequence shown here is derived from an EMBL/GenBank/DDBJ whole genome shotgun (WGS) entry which is preliminary data.</text>
</comment>
<dbReference type="AlphaFoldDB" id="A0A8H4JWI8"/>
<evidence type="ECO:0008006" key="7">
    <source>
        <dbReference type="Google" id="ProtNLM"/>
    </source>
</evidence>
<accession>A0A8H4JWI8</accession>
<keyword evidence="4" id="KW-0472">Membrane</keyword>
<feature type="transmembrane region" description="Helical" evidence="4">
    <location>
        <begin position="167"/>
        <end position="186"/>
    </location>
</feature>
<protein>
    <recommendedName>
        <fullName evidence="7">Major facilitator superfamily (MFS) profile domain-containing protein</fullName>
    </recommendedName>
</protein>
<keyword evidence="3" id="KW-0325">Glycoprotein</keyword>
<evidence type="ECO:0000256" key="1">
    <source>
        <dbReference type="ARBA" id="ARBA00004141"/>
    </source>
</evidence>
<keyword evidence="4" id="KW-1133">Transmembrane helix</keyword>
<dbReference type="InterPro" id="IPR011701">
    <property type="entry name" value="MFS"/>
</dbReference>
<dbReference type="GO" id="GO:0022857">
    <property type="term" value="F:transmembrane transporter activity"/>
    <property type="evidence" value="ECO:0007669"/>
    <property type="project" value="InterPro"/>
</dbReference>
<comment type="similarity">
    <text evidence="2">Belongs to the major facilitator superfamily. Monocarboxylate porter (TC 2.A.1.13) family.</text>
</comment>
<evidence type="ECO:0000313" key="6">
    <source>
        <dbReference type="Proteomes" id="UP000605986"/>
    </source>
</evidence>